<reference evidence="2 3" key="1">
    <citation type="submission" date="2019-05" db="EMBL/GenBank/DDBJ databases">
        <authorList>
            <person name="Narsing Rao M.P."/>
            <person name="Li W.J."/>
        </authorList>
    </citation>
    <scope>NUCLEOTIDE SEQUENCE [LARGE SCALE GENOMIC DNA]</scope>
    <source>
        <strain evidence="2 3">SYSU_K30003</strain>
    </source>
</reference>
<dbReference type="Proteomes" id="UP000309676">
    <property type="component" value="Unassembled WGS sequence"/>
</dbReference>
<accession>A0A5R9G744</accession>
<evidence type="ECO:0000313" key="3">
    <source>
        <dbReference type="Proteomes" id="UP000309676"/>
    </source>
</evidence>
<sequence length="137" mass="15105">MGAGGVGYIMNNEDEYWPRSAEDRERWASLRAWEPERLEPHIPALLAWLKTGDAGSVEAAAALLPLEYALIVPIRSILKGGDARWKAAVLERLVADLPKDVALELAPDLLTLAMSESEADVEEGVDELAEELLSRWL</sequence>
<gene>
    <name evidence="2" type="ORF">FE782_09655</name>
</gene>
<dbReference type="Pfam" id="PF16804">
    <property type="entry name" value="DUF5071"/>
    <property type="match status" value="1"/>
</dbReference>
<evidence type="ECO:0000313" key="2">
    <source>
        <dbReference type="EMBL" id="TLS52232.1"/>
    </source>
</evidence>
<dbReference type="Gene3D" id="1.25.40.750">
    <property type="entry name" value="Domain of unknown function DUF5071"/>
    <property type="match status" value="1"/>
</dbReference>
<protein>
    <submittedName>
        <fullName evidence="2">DUF5071 domain-containing protein</fullName>
    </submittedName>
</protein>
<keyword evidence="3" id="KW-1185">Reference proteome</keyword>
<name>A0A5R9G744_9BACL</name>
<dbReference type="AlphaFoldDB" id="A0A5R9G744"/>
<organism evidence="2 3">
    <name type="scientific">Paenibacillus antri</name>
    <dbReference type="NCBI Taxonomy" id="2582848"/>
    <lineage>
        <taxon>Bacteria</taxon>
        <taxon>Bacillati</taxon>
        <taxon>Bacillota</taxon>
        <taxon>Bacilli</taxon>
        <taxon>Bacillales</taxon>
        <taxon>Paenibacillaceae</taxon>
        <taxon>Paenibacillus</taxon>
    </lineage>
</organism>
<dbReference type="EMBL" id="VCIW01000005">
    <property type="protein sequence ID" value="TLS52232.1"/>
    <property type="molecule type" value="Genomic_DNA"/>
</dbReference>
<feature type="domain" description="DUF5071" evidence="1">
    <location>
        <begin position="18"/>
        <end position="133"/>
    </location>
</feature>
<comment type="caution">
    <text evidence="2">The sequence shown here is derived from an EMBL/GenBank/DDBJ whole genome shotgun (WGS) entry which is preliminary data.</text>
</comment>
<evidence type="ECO:0000259" key="1">
    <source>
        <dbReference type="Pfam" id="PF16804"/>
    </source>
</evidence>
<dbReference type="InterPro" id="IPR031837">
    <property type="entry name" value="DUF5071"/>
</dbReference>
<proteinExistence type="predicted"/>
<dbReference type="InterPro" id="IPR038692">
    <property type="entry name" value="Cthe_2751_sf"/>
</dbReference>